<proteinExistence type="predicted"/>
<protein>
    <submittedName>
        <fullName evidence="1">Uncharacterized protein</fullName>
    </submittedName>
</protein>
<dbReference type="Proteomes" id="UP000319103">
    <property type="component" value="Unassembled WGS sequence"/>
</dbReference>
<sequence length="65" mass="7000">MFSPGLAEFPELAARGAAWGRNAYVRGGDRLVMEWSDSVTLAVVLVNGVPRQVGSEEDLVTLIKP</sequence>
<name>A0A540VWU3_9ACTN</name>
<dbReference type="AlphaFoldDB" id="A0A540VWU3"/>
<comment type="caution">
    <text evidence="1">The sequence shown here is derived from an EMBL/GenBank/DDBJ whole genome shotgun (WGS) entry which is preliminary data.</text>
</comment>
<evidence type="ECO:0000313" key="1">
    <source>
        <dbReference type="EMBL" id="TQF01177.1"/>
    </source>
</evidence>
<reference evidence="1 2" key="1">
    <citation type="submission" date="2019-06" db="EMBL/GenBank/DDBJ databases">
        <title>Description of Kitasatospora acidophila sp. nov. isolated from pine grove soil, and reclassification of Streptomyces novaecaesareae to Kitasatospora novaeceasareae comb. nov.</title>
        <authorList>
            <person name="Kim M.J."/>
        </authorList>
    </citation>
    <scope>NUCLEOTIDE SEQUENCE [LARGE SCALE GENOMIC DNA]</scope>
    <source>
        <strain evidence="1 2">MMS16-CNU292</strain>
    </source>
</reference>
<gene>
    <name evidence="1" type="ORF">E6W39_01675</name>
</gene>
<accession>A0A540VWU3</accession>
<evidence type="ECO:0000313" key="2">
    <source>
        <dbReference type="Proteomes" id="UP000319103"/>
    </source>
</evidence>
<organism evidence="1 2">
    <name type="scientific">Kitasatospora acidiphila</name>
    <dbReference type="NCBI Taxonomy" id="2567942"/>
    <lineage>
        <taxon>Bacteria</taxon>
        <taxon>Bacillati</taxon>
        <taxon>Actinomycetota</taxon>
        <taxon>Actinomycetes</taxon>
        <taxon>Kitasatosporales</taxon>
        <taxon>Streptomycetaceae</taxon>
        <taxon>Kitasatospora</taxon>
    </lineage>
</organism>
<dbReference type="RefSeq" id="WP_141631912.1">
    <property type="nucleotide sequence ID" value="NZ_VIGB01000003.1"/>
</dbReference>
<keyword evidence="2" id="KW-1185">Reference proteome</keyword>
<dbReference type="EMBL" id="VIGB01000003">
    <property type="protein sequence ID" value="TQF01177.1"/>
    <property type="molecule type" value="Genomic_DNA"/>
</dbReference>
<dbReference type="OrthoDB" id="3873732at2"/>